<dbReference type="InterPro" id="IPR013359">
    <property type="entry name" value="Pilus_4B_PilN"/>
</dbReference>
<keyword evidence="8" id="KW-1185">Reference proteome</keyword>
<organism evidence="7 8">
    <name type="scientific">Polaromonas aquatica</name>
    <dbReference type="NCBI Taxonomy" id="332657"/>
    <lineage>
        <taxon>Bacteria</taxon>
        <taxon>Pseudomonadati</taxon>
        <taxon>Pseudomonadota</taxon>
        <taxon>Betaproteobacteria</taxon>
        <taxon>Burkholderiales</taxon>
        <taxon>Comamonadaceae</taxon>
        <taxon>Polaromonas</taxon>
    </lineage>
</organism>
<dbReference type="Pfam" id="PF07655">
    <property type="entry name" value="Secretin_N_2"/>
    <property type="match status" value="1"/>
</dbReference>
<dbReference type="PROSITE" id="PS51257">
    <property type="entry name" value="PROKAR_LIPOPROTEIN"/>
    <property type="match status" value="1"/>
</dbReference>
<dbReference type="RefSeq" id="WP_377413071.1">
    <property type="nucleotide sequence ID" value="NZ_JBHSRS010000017.1"/>
</dbReference>
<evidence type="ECO:0000313" key="8">
    <source>
        <dbReference type="Proteomes" id="UP001596270"/>
    </source>
</evidence>
<feature type="domain" description="Secretin N-terminal" evidence="6">
    <location>
        <begin position="210"/>
        <end position="288"/>
    </location>
</feature>
<evidence type="ECO:0000256" key="2">
    <source>
        <dbReference type="ARBA" id="ARBA00022729"/>
    </source>
</evidence>
<accession>A0ABW1TWR6</accession>
<comment type="subcellular location">
    <subcellularLocation>
        <location evidence="1">Membrane</location>
    </subcellularLocation>
</comment>
<dbReference type="NCBIfam" id="TIGR02520">
    <property type="entry name" value="pilus_B_mal_scr"/>
    <property type="match status" value="1"/>
</dbReference>
<evidence type="ECO:0000256" key="3">
    <source>
        <dbReference type="ARBA" id="ARBA00023136"/>
    </source>
</evidence>
<evidence type="ECO:0000256" key="1">
    <source>
        <dbReference type="ARBA" id="ARBA00004370"/>
    </source>
</evidence>
<keyword evidence="3" id="KW-0472">Membrane</keyword>
<feature type="compositionally biased region" description="Low complexity" evidence="4">
    <location>
        <begin position="224"/>
        <end position="233"/>
    </location>
</feature>
<feature type="domain" description="Type II/III secretion system secretin-like" evidence="5">
    <location>
        <begin position="391"/>
        <end position="556"/>
    </location>
</feature>
<dbReference type="Proteomes" id="UP001596270">
    <property type="component" value="Unassembled WGS sequence"/>
</dbReference>
<dbReference type="PANTHER" id="PTHR30332:SF24">
    <property type="entry name" value="SECRETIN GSPD-RELATED"/>
    <property type="match status" value="1"/>
</dbReference>
<gene>
    <name evidence="7" type="ORF">ACFQND_08300</name>
</gene>
<dbReference type="Pfam" id="PF00263">
    <property type="entry name" value="Secretin"/>
    <property type="match status" value="1"/>
</dbReference>
<dbReference type="InterPro" id="IPR004846">
    <property type="entry name" value="T2SS/T3SS_dom"/>
</dbReference>
<dbReference type="PANTHER" id="PTHR30332">
    <property type="entry name" value="PROBABLE GENERAL SECRETION PATHWAY PROTEIN D"/>
    <property type="match status" value="1"/>
</dbReference>
<feature type="region of interest" description="Disordered" evidence="4">
    <location>
        <begin position="223"/>
        <end position="253"/>
    </location>
</feature>
<dbReference type="InterPro" id="IPR050810">
    <property type="entry name" value="Bact_Secretion_Sys_Channel"/>
</dbReference>
<protein>
    <submittedName>
        <fullName evidence="7">PilN family type IVB pilus formation outer membrane protein</fullName>
    </submittedName>
</protein>
<comment type="caution">
    <text evidence="7">The sequence shown here is derived from an EMBL/GenBank/DDBJ whole genome shotgun (WGS) entry which is preliminary data.</text>
</comment>
<sequence>MKCTPIFLAVTASLLAGCATGPAEIAGIKSQVATAKAEAQRLLATSMSPVVASPVSYTDQSWVPLRKLEKSDRDIANAKADTVKIEINQRFTSLNDVAGVVSSLTGLPVFIGAEIRTPTAVGMPTGGQMLGGPPSSGIPSIPGGPLPAGGFPSALAGPASSATGQITVASPFSANYSGSLTGFMNMVSAYYGVFWKTESSGLRFFLMDSKTFRIAALPGDTRLSSSVESASSSTGGGSSGTSSGATQTGSSANSTGVGFTGLSVWSGLESGIKQMLSKDGRVIASPATGTVTVTDTPSVLARVTEFVNSQNKALNRQVSVNVRVLSVELNDTDDYGINWDVVSQNLSAVSGAYSVALKTAFPKASGAGNLVISAPNTSTSRWAGSSAMISALSTQGNVRELTSSTVVTLNNQPSPVNVGRRISYLASSSTTQTPNVGATTALTPGNVQTGFSMTLIPHIIDESELLLQYSIDLSSLLRLTTITSGEASIQAPDVSTSNFIQRVRMQTGETLVVAGFDQDNLSAVSNGIGAAENPLLGSRNGTRKRTMLVVMIQPTLAP</sequence>
<dbReference type="EMBL" id="JBHSRS010000017">
    <property type="protein sequence ID" value="MFC6281227.1"/>
    <property type="molecule type" value="Genomic_DNA"/>
</dbReference>
<evidence type="ECO:0000256" key="4">
    <source>
        <dbReference type="SAM" id="MobiDB-lite"/>
    </source>
</evidence>
<proteinExistence type="predicted"/>
<reference evidence="8" key="1">
    <citation type="journal article" date="2019" name="Int. J. Syst. Evol. Microbiol.">
        <title>The Global Catalogue of Microorganisms (GCM) 10K type strain sequencing project: providing services to taxonomists for standard genome sequencing and annotation.</title>
        <authorList>
            <consortium name="The Broad Institute Genomics Platform"/>
            <consortium name="The Broad Institute Genome Sequencing Center for Infectious Disease"/>
            <person name="Wu L."/>
            <person name="Ma J."/>
        </authorList>
    </citation>
    <scope>NUCLEOTIDE SEQUENCE [LARGE SCALE GENOMIC DNA]</scope>
    <source>
        <strain evidence="8">CCUG 39402</strain>
    </source>
</reference>
<evidence type="ECO:0000259" key="5">
    <source>
        <dbReference type="Pfam" id="PF00263"/>
    </source>
</evidence>
<feature type="compositionally biased region" description="Low complexity" evidence="4">
    <location>
        <begin position="240"/>
        <end position="253"/>
    </location>
</feature>
<name>A0ABW1TWR6_9BURK</name>
<keyword evidence="2" id="KW-0732">Signal</keyword>
<evidence type="ECO:0000259" key="6">
    <source>
        <dbReference type="Pfam" id="PF07655"/>
    </source>
</evidence>
<evidence type="ECO:0000313" key="7">
    <source>
        <dbReference type="EMBL" id="MFC6281227.1"/>
    </source>
</evidence>
<dbReference type="InterPro" id="IPR011514">
    <property type="entry name" value="Secretin_N_2"/>
</dbReference>